<organism evidence="4 5">
    <name type="scientific">Neorhodopirellula pilleata</name>
    <dbReference type="NCBI Taxonomy" id="2714738"/>
    <lineage>
        <taxon>Bacteria</taxon>
        <taxon>Pseudomonadati</taxon>
        <taxon>Planctomycetota</taxon>
        <taxon>Planctomycetia</taxon>
        <taxon>Pirellulales</taxon>
        <taxon>Pirellulaceae</taxon>
        <taxon>Neorhodopirellula</taxon>
    </lineage>
</organism>
<reference evidence="4 5" key="1">
    <citation type="submission" date="2019-02" db="EMBL/GenBank/DDBJ databases">
        <title>Deep-cultivation of Planctomycetes and their phenomic and genomic characterization uncovers novel biology.</title>
        <authorList>
            <person name="Wiegand S."/>
            <person name="Jogler M."/>
            <person name="Boedeker C."/>
            <person name="Pinto D."/>
            <person name="Vollmers J."/>
            <person name="Rivas-Marin E."/>
            <person name="Kohn T."/>
            <person name="Peeters S.H."/>
            <person name="Heuer A."/>
            <person name="Rast P."/>
            <person name="Oberbeckmann S."/>
            <person name="Bunk B."/>
            <person name="Jeske O."/>
            <person name="Meyerdierks A."/>
            <person name="Storesund J.E."/>
            <person name="Kallscheuer N."/>
            <person name="Luecker S."/>
            <person name="Lage O.M."/>
            <person name="Pohl T."/>
            <person name="Merkel B.J."/>
            <person name="Hornburger P."/>
            <person name="Mueller R.-W."/>
            <person name="Bruemmer F."/>
            <person name="Labrenz M."/>
            <person name="Spormann A.M."/>
            <person name="Op Den Camp H."/>
            <person name="Overmann J."/>
            <person name="Amann R."/>
            <person name="Jetten M.S.M."/>
            <person name="Mascher T."/>
            <person name="Medema M.H."/>
            <person name="Devos D.P."/>
            <person name="Kaster A.-K."/>
            <person name="Ovreas L."/>
            <person name="Rohde M."/>
            <person name="Galperin M.Y."/>
            <person name="Jogler C."/>
        </authorList>
    </citation>
    <scope>NUCLEOTIDE SEQUENCE [LARGE SCALE GENOMIC DNA]</scope>
    <source>
        <strain evidence="4 5">Pla100</strain>
    </source>
</reference>
<dbReference type="InterPro" id="IPR013780">
    <property type="entry name" value="Glyco_hydro_b"/>
</dbReference>
<evidence type="ECO:0000313" key="5">
    <source>
        <dbReference type="Proteomes" id="UP000316213"/>
    </source>
</evidence>
<dbReference type="Gene3D" id="2.60.40.1180">
    <property type="entry name" value="Golgi alpha-mannosidase II"/>
    <property type="match status" value="1"/>
</dbReference>
<dbReference type="GO" id="GO:0006665">
    <property type="term" value="P:sphingolipid metabolic process"/>
    <property type="evidence" value="ECO:0007669"/>
    <property type="project" value="InterPro"/>
</dbReference>
<keyword evidence="3" id="KW-0378">Hydrolase</keyword>
<dbReference type="GO" id="GO:0016020">
    <property type="term" value="C:membrane"/>
    <property type="evidence" value="ECO:0007669"/>
    <property type="project" value="GOC"/>
</dbReference>
<comment type="similarity">
    <text evidence="1">Belongs to the glycosyl hydrolase 30 family.</text>
</comment>
<dbReference type="AlphaFoldDB" id="A0A5C5ZIL9"/>
<dbReference type="RefSeq" id="WP_146582689.1">
    <property type="nucleotide sequence ID" value="NZ_SJPM01000035.1"/>
</dbReference>
<keyword evidence="2" id="KW-0732">Signal</keyword>
<keyword evidence="5" id="KW-1185">Reference proteome</keyword>
<evidence type="ECO:0000313" key="4">
    <source>
        <dbReference type="EMBL" id="TWT86383.1"/>
    </source>
</evidence>
<dbReference type="SUPFAM" id="SSF51445">
    <property type="entry name" value="(Trans)glycosidases"/>
    <property type="match status" value="1"/>
</dbReference>
<dbReference type="Gene3D" id="3.20.20.80">
    <property type="entry name" value="Glycosidases"/>
    <property type="match status" value="1"/>
</dbReference>
<comment type="caution">
    <text evidence="4">The sequence shown here is derived from an EMBL/GenBank/DDBJ whole genome shotgun (WGS) entry which is preliminary data.</text>
</comment>
<dbReference type="OrthoDB" id="9806701at2"/>
<accession>A0A5C5ZIL9</accession>
<protein>
    <recommendedName>
        <fullName evidence="6">O-Glycosyl hydrolase family 30</fullName>
    </recommendedName>
</protein>
<dbReference type="InterPro" id="IPR017853">
    <property type="entry name" value="GH"/>
</dbReference>
<dbReference type="Proteomes" id="UP000316213">
    <property type="component" value="Unassembled WGS sequence"/>
</dbReference>
<dbReference type="InterPro" id="IPR001139">
    <property type="entry name" value="Glyco_hydro_30"/>
</dbReference>
<evidence type="ECO:0000256" key="2">
    <source>
        <dbReference type="ARBA" id="ARBA00022729"/>
    </source>
</evidence>
<dbReference type="GO" id="GO:0004348">
    <property type="term" value="F:glucosylceramidase activity"/>
    <property type="evidence" value="ECO:0007669"/>
    <property type="project" value="InterPro"/>
</dbReference>
<evidence type="ECO:0008006" key="6">
    <source>
        <dbReference type="Google" id="ProtNLM"/>
    </source>
</evidence>
<evidence type="ECO:0000256" key="3">
    <source>
        <dbReference type="ARBA" id="ARBA00022801"/>
    </source>
</evidence>
<dbReference type="EMBL" id="SJPM01000035">
    <property type="protein sequence ID" value="TWT86383.1"/>
    <property type="molecule type" value="Genomic_DNA"/>
</dbReference>
<sequence length="527" mass="59561">MYIRFLLLICRDFTLLRSGKICVALLFAGLLLSDSRTPSLGQSVTITDTKLQTIKGWGVFPGYHRGSDWGPNSSLVPLEDVPGTVLKKNILRALYQELGISIIRVDLSPPYYDANAPSKVNERHIQSLVQHLHIAKRAGISQYLISVWSPPASLKEPARTEGGFWRRVGDGDKKADYFPGIMKDPDYEKVQTKLRSDKEEEFVTFYAKAVKYLISQGLDAPVAVSLQNEPRWSPDYDACKYEHDQYHRVVIMLRNALNAEGLQAVKIIGPEHNDYGDRDHGNPIMYKGWYALGKIGGKPNALAAALQGTAVHSYDLTNDKQWDMKYIEEYSSSLKRLKREFPHYEFWATEHSIDYKNSLSEMELTFRALRQFNREIATLPHEYWIWWQGYSPTNPPGHLQALLLGSDSDLKRTKLFHIFSKLWNLAPVGSVVRQVTCEHPALHAEGSTEIDMVAFETPQNELVLLVCNPTHEKLDVDLLGLSGSSAKVFLTTSDDDMSVQDDLSVTDGKSPYRLPPQSILIFASEDD</sequence>
<gene>
    <name evidence="4" type="ORF">Pla100_60900</name>
</gene>
<name>A0A5C5ZIL9_9BACT</name>
<evidence type="ECO:0000256" key="1">
    <source>
        <dbReference type="ARBA" id="ARBA00005382"/>
    </source>
</evidence>
<dbReference type="PANTHER" id="PTHR11069">
    <property type="entry name" value="GLUCOSYLCERAMIDASE"/>
    <property type="match status" value="1"/>
</dbReference>
<proteinExistence type="inferred from homology"/>